<reference evidence="3" key="2">
    <citation type="submission" date="2019-09" db="UniProtKB">
        <authorList>
            <consortium name="WormBaseParasite"/>
        </authorList>
    </citation>
    <scope>IDENTIFICATION</scope>
</reference>
<protein>
    <submittedName>
        <fullName evidence="1 3">Uncharacterized protein</fullName>
    </submittedName>
</protein>
<accession>A0A3P8GZ21</accession>
<name>A0A183GK25_HELPZ</name>
<organism evidence="2 3">
    <name type="scientific">Heligmosomoides polygyrus</name>
    <name type="common">Parasitic roundworm</name>
    <dbReference type="NCBI Taxonomy" id="6339"/>
    <lineage>
        <taxon>Eukaryota</taxon>
        <taxon>Metazoa</taxon>
        <taxon>Ecdysozoa</taxon>
        <taxon>Nematoda</taxon>
        <taxon>Chromadorea</taxon>
        <taxon>Rhabditida</taxon>
        <taxon>Rhabditina</taxon>
        <taxon>Rhabditomorpha</taxon>
        <taxon>Strongyloidea</taxon>
        <taxon>Heligmosomidae</taxon>
        <taxon>Heligmosomoides</taxon>
    </lineage>
</organism>
<dbReference type="AlphaFoldDB" id="A0A183GK25"/>
<reference evidence="1 2" key="1">
    <citation type="submission" date="2018-11" db="EMBL/GenBank/DDBJ databases">
        <authorList>
            <consortium name="Pathogen Informatics"/>
        </authorList>
    </citation>
    <scope>NUCLEOTIDE SEQUENCE [LARGE SCALE GENOMIC DNA]</scope>
</reference>
<evidence type="ECO:0000313" key="2">
    <source>
        <dbReference type="Proteomes" id="UP000050761"/>
    </source>
</evidence>
<proteinExistence type="predicted"/>
<sequence>MRENKDKERNKERRRLSNPLRKFFGKPDAFVVQHLMMIEGLGGNASAYGWGSSAEHRYSEEVSQTSYNVRWDSEGVLKSPFMVRMDADDVPQTSNLRRDSQ</sequence>
<dbReference type="WBParaSite" id="HPBE_0002304101-mRNA-1">
    <property type="protein sequence ID" value="HPBE_0002304101-mRNA-1"/>
    <property type="gene ID" value="HPBE_0002304101"/>
</dbReference>
<dbReference type="EMBL" id="UZAH01034613">
    <property type="protein sequence ID" value="VDP36216.1"/>
    <property type="molecule type" value="Genomic_DNA"/>
</dbReference>
<accession>A0A183GK25</accession>
<keyword evidence="2" id="KW-1185">Reference proteome</keyword>
<evidence type="ECO:0000313" key="3">
    <source>
        <dbReference type="WBParaSite" id="HPBE_0002304101-mRNA-1"/>
    </source>
</evidence>
<gene>
    <name evidence="1" type="ORF">HPBE_LOCUS23040</name>
</gene>
<evidence type="ECO:0000313" key="1">
    <source>
        <dbReference type="EMBL" id="VDP36216.1"/>
    </source>
</evidence>
<dbReference type="Proteomes" id="UP000050761">
    <property type="component" value="Unassembled WGS sequence"/>
</dbReference>